<dbReference type="EMBL" id="LN902843">
    <property type="protein sequence ID" value="CDI96802.1"/>
    <property type="molecule type" value="Genomic_DNA"/>
</dbReference>
<protein>
    <submittedName>
        <fullName evidence="1">Uncharacterized protein</fullName>
    </submittedName>
</protein>
<accession>A0A087VWY9</accession>
<sequence>MHRQQEVVAASFFRQSFSRYSPVSGFKPLFLLGFRYGSVHSPHLHRSFFGLSVQKSIPNSSSGSPTLLCRLCSHDGNRIALNVLQCLRHLGWPFDSSSLNTYGKEIMATSQRRAGVEYELRESHPLQSRGYPTSF</sequence>
<proteinExistence type="predicted"/>
<reference evidence="1" key="2">
    <citation type="submission" date="2015-11" db="EMBL/GenBank/DDBJ databases">
        <authorList>
            <person name="Zhang Y."/>
            <person name="Guo Z."/>
        </authorList>
    </citation>
    <scope>NUCLEOTIDE SEQUENCE</scope>
</reference>
<dbReference type="AlphaFoldDB" id="A0A087VWY9"/>
<name>A0A087VWY9_ECHMU</name>
<evidence type="ECO:0000313" key="2">
    <source>
        <dbReference type="Proteomes" id="UP000017246"/>
    </source>
</evidence>
<organism evidence="1 2">
    <name type="scientific">Echinococcus multilocularis</name>
    <name type="common">Fox tapeworm</name>
    <dbReference type="NCBI Taxonomy" id="6211"/>
    <lineage>
        <taxon>Eukaryota</taxon>
        <taxon>Metazoa</taxon>
        <taxon>Spiralia</taxon>
        <taxon>Lophotrochozoa</taxon>
        <taxon>Platyhelminthes</taxon>
        <taxon>Cestoda</taxon>
        <taxon>Eucestoda</taxon>
        <taxon>Cyclophyllidea</taxon>
        <taxon>Taeniidae</taxon>
        <taxon>Echinococcus</taxon>
    </lineage>
</organism>
<gene>
    <name evidence="1" type="ORF">EmuJ_000053000</name>
</gene>
<reference evidence="1" key="1">
    <citation type="journal article" date="2013" name="Nature">
        <title>The genomes of four tapeworm species reveal adaptations to parasitism.</title>
        <authorList>
            <person name="Tsai I.J."/>
            <person name="Zarowiecki M."/>
            <person name="Holroyd N."/>
            <person name="Garciarrubio A."/>
            <person name="Sanchez-Flores A."/>
            <person name="Brooks K.L."/>
            <person name="Tracey A."/>
            <person name="Bobes R.J."/>
            <person name="Fragoso G."/>
            <person name="Sciutto E."/>
            <person name="Aslett M."/>
            <person name="Beasley H."/>
            <person name="Bennett H.M."/>
            <person name="Cai J."/>
            <person name="Camicia F."/>
            <person name="Clark R."/>
            <person name="Cucher M."/>
            <person name="De Silva N."/>
            <person name="Day T.A."/>
            <person name="Deplazes P."/>
            <person name="Estrada K."/>
            <person name="Fernandez C."/>
            <person name="Holland P.W."/>
            <person name="Hou J."/>
            <person name="Hu S."/>
            <person name="Huckvale T."/>
            <person name="Hung S.S."/>
            <person name="Kamenetzky L."/>
            <person name="Keane J.A."/>
            <person name="Kiss F."/>
            <person name="Koziol U."/>
            <person name="Lambert O."/>
            <person name="Liu K."/>
            <person name="Luo X."/>
            <person name="Luo Y."/>
            <person name="Macchiaroli N."/>
            <person name="Nichol S."/>
            <person name="Paps J."/>
            <person name="Parkinson J."/>
            <person name="Pouchkina-Stantcheva N."/>
            <person name="Riddiford N."/>
            <person name="Rosenzvit M."/>
            <person name="Salinas G."/>
            <person name="Wasmuth J.D."/>
            <person name="Zamanian M."/>
            <person name="Zheng Y."/>
            <person name="Cai X."/>
            <person name="Soberon X."/>
            <person name="Olson P.D."/>
            <person name="Laclette J.P."/>
            <person name="Brehm K."/>
            <person name="Berriman M."/>
            <person name="Garciarrubio A."/>
            <person name="Bobes R.J."/>
            <person name="Fragoso G."/>
            <person name="Sanchez-Flores A."/>
            <person name="Estrada K."/>
            <person name="Cevallos M.A."/>
            <person name="Morett E."/>
            <person name="Gonzalez V."/>
            <person name="Portillo T."/>
            <person name="Ochoa-Leyva A."/>
            <person name="Jose M.V."/>
            <person name="Sciutto E."/>
            <person name="Landa A."/>
            <person name="Jimenez L."/>
            <person name="Valdes V."/>
            <person name="Carrero J.C."/>
            <person name="Larralde C."/>
            <person name="Morales-Montor J."/>
            <person name="Limon-Lason J."/>
            <person name="Soberon X."/>
            <person name="Laclette J.P."/>
        </authorList>
    </citation>
    <scope>NUCLEOTIDE SEQUENCE [LARGE SCALE GENOMIC DNA]</scope>
</reference>
<keyword evidence="2" id="KW-1185">Reference proteome</keyword>
<evidence type="ECO:0000313" key="1">
    <source>
        <dbReference type="EMBL" id="CDI96802.1"/>
    </source>
</evidence>
<dbReference type="Proteomes" id="UP000017246">
    <property type="component" value="Unassembled WGS sequence"/>
</dbReference>